<dbReference type="InterPro" id="IPR013325">
    <property type="entry name" value="RNA_pol_sigma_r2"/>
</dbReference>
<dbReference type="EMBL" id="JAPAAF010000041">
    <property type="protein sequence ID" value="MCW0484553.1"/>
    <property type="molecule type" value="Genomic_DNA"/>
</dbReference>
<dbReference type="RefSeq" id="WP_282593145.1">
    <property type="nucleotide sequence ID" value="NZ_JAPAAF010000041.1"/>
</dbReference>
<evidence type="ECO:0000313" key="7">
    <source>
        <dbReference type="EMBL" id="MCW0484553.1"/>
    </source>
</evidence>
<keyword evidence="3" id="KW-0731">Sigma factor</keyword>
<dbReference type="Pfam" id="PF08281">
    <property type="entry name" value="Sigma70_r4_2"/>
    <property type="match status" value="1"/>
</dbReference>
<evidence type="ECO:0000256" key="3">
    <source>
        <dbReference type="ARBA" id="ARBA00023082"/>
    </source>
</evidence>
<proteinExistence type="inferred from homology"/>
<keyword evidence="2" id="KW-0805">Transcription regulation</keyword>
<accession>A0AA41YD70</accession>
<feature type="domain" description="RNA polymerase sigma factor 70 region 4 type 2" evidence="6">
    <location>
        <begin position="145"/>
        <end position="196"/>
    </location>
</feature>
<dbReference type="PANTHER" id="PTHR43133:SF46">
    <property type="entry name" value="RNA POLYMERASE SIGMA-70 FACTOR ECF SUBFAMILY"/>
    <property type="match status" value="1"/>
</dbReference>
<dbReference type="InterPro" id="IPR013324">
    <property type="entry name" value="RNA_pol_sigma_r3/r4-like"/>
</dbReference>
<comment type="caution">
    <text evidence="7">The sequence shown here is derived from an EMBL/GenBank/DDBJ whole genome shotgun (WGS) entry which is preliminary data.</text>
</comment>
<protein>
    <submittedName>
        <fullName evidence="7">RNA polymerase sigma-70 factor</fullName>
    </submittedName>
</protein>
<dbReference type="SUPFAM" id="SSF88946">
    <property type="entry name" value="Sigma2 domain of RNA polymerase sigma factors"/>
    <property type="match status" value="1"/>
</dbReference>
<dbReference type="Gene3D" id="1.10.10.10">
    <property type="entry name" value="Winged helix-like DNA-binding domain superfamily/Winged helix DNA-binding domain"/>
    <property type="match status" value="1"/>
</dbReference>
<dbReference type="InterPro" id="IPR007627">
    <property type="entry name" value="RNA_pol_sigma70_r2"/>
</dbReference>
<gene>
    <name evidence="7" type="ORF">N2K84_17575</name>
</gene>
<dbReference type="NCBIfam" id="TIGR02985">
    <property type="entry name" value="Sig70_bacteroi1"/>
    <property type="match status" value="1"/>
</dbReference>
<dbReference type="InterPro" id="IPR014327">
    <property type="entry name" value="RNA_pol_sigma70_bacteroid"/>
</dbReference>
<evidence type="ECO:0000313" key="8">
    <source>
        <dbReference type="Proteomes" id="UP001163821"/>
    </source>
</evidence>
<dbReference type="InterPro" id="IPR039425">
    <property type="entry name" value="RNA_pol_sigma-70-like"/>
</dbReference>
<dbReference type="InterPro" id="IPR013249">
    <property type="entry name" value="RNA_pol_sigma70_r4_t2"/>
</dbReference>
<dbReference type="CDD" id="cd06171">
    <property type="entry name" value="Sigma70_r4"/>
    <property type="match status" value="1"/>
</dbReference>
<evidence type="ECO:0000259" key="6">
    <source>
        <dbReference type="Pfam" id="PF08281"/>
    </source>
</evidence>
<organism evidence="7 8">
    <name type="scientific">Gaoshiqia sediminis</name>
    <dbReference type="NCBI Taxonomy" id="2986998"/>
    <lineage>
        <taxon>Bacteria</taxon>
        <taxon>Pseudomonadati</taxon>
        <taxon>Bacteroidota</taxon>
        <taxon>Bacteroidia</taxon>
        <taxon>Marinilabiliales</taxon>
        <taxon>Prolixibacteraceae</taxon>
        <taxon>Gaoshiqia</taxon>
    </lineage>
</organism>
<dbReference type="GO" id="GO:0003677">
    <property type="term" value="F:DNA binding"/>
    <property type="evidence" value="ECO:0007669"/>
    <property type="project" value="InterPro"/>
</dbReference>
<dbReference type="Gene3D" id="1.10.1740.10">
    <property type="match status" value="1"/>
</dbReference>
<evidence type="ECO:0000256" key="4">
    <source>
        <dbReference type="ARBA" id="ARBA00023163"/>
    </source>
</evidence>
<dbReference type="InterPro" id="IPR014284">
    <property type="entry name" value="RNA_pol_sigma-70_dom"/>
</dbReference>
<keyword evidence="8" id="KW-1185">Reference proteome</keyword>
<dbReference type="Proteomes" id="UP001163821">
    <property type="component" value="Unassembled WGS sequence"/>
</dbReference>
<dbReference type="AlphaFoldDB" id="A0AA41YD70"/>
<dbReference type="SUPFAM" id="SSF88659">
    <property type="entry name" value="Sigma3 and sigma4 domains of RNA polymerase sigma factors"/>
    <property type="match status" value="1"/>
</dbReference>
<feature type="domain" description="RNA polymerase sigma-70 region 2" evidence="5">
    <location>
        <begin position="52"/>
        <end position="117"/>
    </location>
</feature>
<reference evidence="7" key="1">
    <citation type="submission" date="2022-10" db="EMBL/GenBank/DDBJ databases">
        <title>Gaoshiqiia sediminis gen. nov., sp. nov., isolated from coastal sediment.</title>
        <authorList>
            <person name="Yu W.X."/>
            <person name="Mu D.S."/>
            <person name="Du J.Z."/>
            <person name="Liang Y.Q."/>
        </authorList>
    </citation>
    <scope>NUCLEOTIDE SEQUENCE</scope>
    <source>
        <strain evidence="7">A06</strain>
    </source>
</reference>
<name>A0AA41YD70_9BACT</name>
<keyword evidence="4" id="KW-0804">Transcription</keyword>
<sequence length="212" mass="24974">MFWQSFNFICNLAPDTYAIQDLTKPSHTDFSPGDDLFLERLKAGDRNAFTLLFEYYYTGLVVFADHHLHDMELAEDIVQSAFVRLWENRQAIKSPSVRYYLASAVKNNCIDLIRKNETQRKYAQRLSFQETDHGQDFWAESELQQMIETAIGNLPQRCREIFILSRYEGLKSHEIAQKLQLSQRTVETQITNALKILRKDLKDYLFQLFLTF</sequence>
<comment type="similarity">
    <text evidence="1">Belongs to the sigma-70 factor family. ECF subfamily.</text>
</comment>
<dbReference type="GO" id="GO:0006352">
    <property type="term" value="P:DNA-templated transcription initiation"/>
    <property type="evidence" value="ECO:0007669"/>
    <property type="project" value="InterPro"/>
</dbReference>
<dbReference type="PANTHER" id="PTHR43133">
    <property type="entry name" value="RNA POLYMERASE ECF-TYPE SIGMA FACTO"/>
    <property type="match status" value="1"/>
</dbReference>
<dbReference type="NCBIfam" id="TIGR02937">
    <property type="entry name" value="sigma70-ECF"/>
    <property type="match status" value="1"/>
</dbReference>
<dbReference type="GO" id="GO:0016987">
    <property type="term" value="F:sigma factor activity"/>
    <property type="evidence" value="ECO:0007669"/>
    <property type="project" value="UniProtKB-KW"/>
</dbReference>
<evidence type="ECO:0000256" key="1">
    <source>
        <dbReference type="ARBA" id="ARBA00010641"/>
    </source>
</evidence>
<dbReference type="Pfam" id="PF04542">
    <property type="entry name" value="Sigma70_r2"/>
    <property type="match status" value="1"/>
</dbReference>
<evidence type="ECO:0000259" key="5">
    <source>
        <dbReference type="Pfam" id="PF04542"/>
    </source>
</evidence>
<dbReference type="InterPro" id="IPR036388">
    <property type="entry name" value="WH-like_DNA-bd_sf"/>
</dbReference>
<evidence type="ECO:0000256" key="2">
    <source>
        <dbReference type="ARBA" id="ARBA00023015"/>
    </source>
</evidence>